<dbReference type="Gene3D" id="3.50.50.60">
    <property type="entry name" value="FAD/NAD(P)-binding domain"/>
    <property type="match status" value="1"/>
</dbReference>
<dbReference type="EMBL" id="CM032182">
    <property type="protein sequence ID" value="KAG7097832.1"/>
    <property type="molecule type" value="Genomic_DNA"/>
</dbReference>
<keyword evidence="5 9" id="KW-0274">FAD</keyword>
<evidence type="ECO:0000313" key="12">
    <source>
        <dbReference type="Proteomes" id="UP001049176"/>
    </source>
</evidence>
<reference evidence="11" key="1">
    <citation type="journal article" date="2021" name="Genome Biol. Evol.">
        <title>The assembled and annotated genome of the fairy-ring fungus Marasmius oreades.</title>
        <authorList>
            <person name="Hiltunen M."/>
            <person name="Ament-Velasquez S.L."/>
            <person name="Johannesson H."/>
        </authorList>
    </citation>
    <scope>NUCLEOTIDE SEQUENCE</scope>
    <source>
        <strain evidence="11">03SP1</strain>
    </source>
</reference>
<dbReference type="KEGG" id="more:E1B28_005150"/>
<dbReference type="InterPro" id="IPR036188">
    <property type="entry name" value="FAD/NAD-bd_sf"/>
</dbReference>
<feature type="domain" description="Glucose-methanol-choline oxidoreductase N-terminal" evidence="10">
    <location>
        <begin position="194"/>
        <end position="208"/>
    </location>
</feature>
<keyword evidence="3" id="KW-0285">Flavoprotein</keyword>
<dbReference type="Pfam" id="PF00732">
    <property type="entry name" value="GMC_oxred_N"/>
    <property type="match status" value="1"/>
</dbReference>
<dbReference type="GO" id="GO:0050660">
    <property type="term" value="F:flavin adenine dinucleotide binding"/>
    <property type="evidence" value="ECO:0007669"/>
    <property type="project" value="InterPro"/>
</dbReference>
<dbReference type="GeneID" id="66074226"/>
<comment type="cofactor">
    <cofactor evidence="1 9">
        <name>FAD</name>
        <dbReference type="ChEBI" id="CHEBI:57692"/>
    </cofactor>
</comment>
<comment type="caution">
    <text evidence="11">The sequence shown here is derived from an EMBL/GenBank/DDBJ whole genome shotgun (WGS) entry which is preliminary data.</text>
</comment>
<keyword evidence="7" id="KW-0325">Glycoprotein</keyword>
<sequence length="513" mass="57043">MNFSCWTLPVKQDIDAWERLGNKGWNWENHEKYHYKAVRYVPLDTTHGKPEVRGRDPEALKVWDLNQHPSGTGPLVLTHPRTAFDIDVKASEAFLQAGIPRAPAPYHGNPKGLHLILNSVDPTTHLRTYAANAYFTPVSHRPNLVVLSTAYAHRIVTNGEGDGNIVASGVEFSYGEDKSVCVAHAKKEVILSAGAIKSPQILELSGIGCEDILTKIGVPIKVSLPGVGENVQEHLFVPATFELKDSTTETLDVLRDEKETAKQVELLLKGQGVYTTGLANLVWLSFSDVTPRSESLIAEEGKRIDEDIKNNIYPPGLTDQYKILLEGLRNNAPGCEYTTFPRFFALDKPPLPNKRYVTFMCFLNHPFTRGTIHASTNDPFANPDMDPHYFEHEIDRQTLVAGIQFVRKIAKTPPLRDEIAVEHSPGPEIQTDEQLTEWVQNGMASTYHTAGSCSMLPREHNGVVDTHLKVYGTKNIRVVDLSIVPLHLACHPQATVYSIAEQASDIIRGKFNP</sequence>
<evidence type="ECO:0000256" key="2">
    <source>
        <dbReference type="ARBA" id="ARBA00010790"/>
    </source>
</evidence>
<dbReference type="SUPFAM" id="SSF51905">
    <property type="entry name" value="FAD/NAD(P)-binding domain"/>
    <property type="match status" value="1"/>
</dbReference>
<dbReference type="AlphaFoldDB" id="A0A9P7V054"/>
<keyword evidence="4" id="KW-0732">Signal</keyword>
<dbReference type="Pfam" id="PF05199">
    <property type="entry name" value="GMC_oxred_C"/>
    <property type="match status" value="1"/>
</dbReference>
<dbReference type="GO" id="GO:0016614">
    <property type="term" value="F:oxidoreductase activity, acting on CH-OH group of donors"/>
    <property type="evidence" value="ECO:0007669"/>
    <property type="project" value="InterPro"/>
</dbReference>
<dbReference type="InterPro" id="IPR012132">
    <property type="entry name" value="GMC_OxRdtase"/>
</dbReference>
<evidence type="ECO:0000256" key="1">
    <source>
        <dbReference type="ARBA" id="ARBA00001974"/>
    </source>
</evidence>
<dbReference type="PANTHER" id="PTHR11552:SF201">
    <property type="entry name" value="GLUCOSE-METHANOL-CHOLINE OXIDOREDUCTASE N-TERMINAL DOMAIN-CONTAINING PROTEIN"/>
    <property type="match status" value="1"/>
</dbReference>
<evidence type="ECO:0000256" key="3">
    <source>
        <dbReference type="ARBA" id="ARBA00022630"/>
    </source>
</evidence>
<evidence type="ECO:0000256" key="7">
    <source>
        <dbReference type="ARBA" id="ARBA00023180"/>
    </source>
</evidence>
<evidence type="ECO:0000256" key="6">
    <source>
        <dbReference type="ARBA" id="ARBA00023002"/>
    </source>
</evidence>
<proteinExistence type="inferred from homology"/>
<organism evidence="11 12">
    <name type="scientific">Marasmius oreades</name>
    <name type="common">fairy-ring Marasmius</name>
    <dbReference type="NCBI Taxonomy" id="181124"/>
    <lineage>
        <taxon>Eukaryota</taxon>
        <taxon>Fungi</taxon>
        <taxon>Dikarya</taxon>
        <taxon>Basidiomycota</taxon>
        <taxon>Agaricomycotina</taxon>
        <taxon>Agaricomycetes</taxon>
        <taxon>Agaricomycetidae</taxon>
        <taxon>Agaricales</taxon>
        <taxon>Marasmiineae</taxon>
        <taxon>Marasmiaceae</taxon>
        <taxon>Marasmius</taxon>
    </lineage>
</organism>
<dbReference type="Gene3D" id="3.30.560.10">
    <property type="entry name" value="Glucose Oxidase, domain 3"/>
    <property type="match status" value="1"/>
</dbReference>
<dbReference type="PROSITE" id="PS00624">
    <property type="entry name" value="GMC_OXRED_2"/>
    <property type="match status" value="1"/>
</dbReference>
<keyword evidence="12" id="KW-1185">Reference proteome</keyword>
<dbReference type="RefSeq" id="XP_043014302.1">
    <property type="nucleotide sequence ID" value="XM_043149694.1"/>
</dbReference>
<evidence type="ECO:0000256" key="4">
    <source>
        <dbReference type="ARBA" id="ARBA00022729"/>
    </source>
</evidence>
<dbReference type="Proteomes" id="UP001049176">
    <property type="component" value="Chromosome 2"/>
</dbReference>
<dbReference type="PANTHER" id="PTHR11552">
    <property type="entry name" value="GLUCOSE-METHANOL-CHOLINE GMC OXIDOREDUCTASE"/>
    <property type="match status" value="1"/>
</dbReference>
<dbReference type="SUPFAM" id="SSF54373">
    <property type="entry name" value="FAD-linked reductases, C-terminal domain"/>
    <property type="match status" value="1"/>
</dbReference>
<dbReference type="InterPro" id="IPR000172">
    <property type="entry name" value="GMC_OxRdtase_N"/>
</dbReference>
<gene>
    <name evidence="11" type="ORF">E1B28_005150</name>
</gene>
<protein>
    <recommendedName>
        <fullName evidence="10">Glucose-methanol-choline oxidoreductase N-terminal domain-containing protein</fullName>
    </recommendedName>
</protein>
<feature type="active site" description="Proton donor" evidence="8">
    <location>
        <position position="448"/>
    </location>
</feature>
<dbReference type="OrthoDB" id="269227at2759"/>
<comment type="similarity">
    <text evidence="2">Belongs to the GMC oxidoreductase family.</text>
</comment>
<evidence type="ECO:0000256" key="8">
    <source>
        <dbReference type="PIRSR" id="PIRSR000137-1"/>
    </source>
</evidence>
<feature type="binding site" evidence="9">
    <location>
        <begin position="492"/>
        <end position="493"/>
    </location>
    <ligand>
        <name>FAD</name>
        <dbReference type="ChEBI" id="CHEBI:57692"/>
    </ligand>
</feature>
<evidence type="ECO:0000256" key="9">
    <source>
        <dbReference type="PIRSR" id="PIRSR000137-2"/>
    </source>
</evidence>
<evidence type="ECO:0000313" key="11">
    <source>
        <dbReference type="EMBL" id="KAG7097832.1"/>
    </source>
</evidence>
<dbReference type="InterPro" id="IPR007867">
    <property type="entry name" value="GMC_OxRtase_C"/>
</dbReference>
<accession>A0A9P7V054</accession>
<name>A0A9P7V054_9AGAR</name>
<dbReference type="PIRSF" id="PIRSF000137">
    <property type="entry name" value="Alcohol_oxidase"/>
    <property type="match status" value="1"/>
</dbReference>
<evidence type="ECO:0000256" key="5">
    <source>
        <dbReference type="ARBA" id="ARBA00022827"/>
    </source>
</evidence>
<evidence type="ECO:0000259" key="10">
    <source>
        <dbReference type="PROSITE" id="PS00624"/>
    </source>
</evidence>
<keyword evidence="6" id="KW-0560">Oxidoreductase</keyword>
<feature type="active site" description="Proton acceptor" evidence="8">
    <location>
        <position position="491"/>
    </location>
</feature>